<feature type="domain" description="Glycosyltransferase 61 catalytic" evidence="1">
    <location>
        <begin position="101"/>
        <end position="273"/>
    </location>
</feature>
<dbReference type="GO" id="GO:0016757">
    <property type="term" value="F:glycosyltransferase activity"/>
    <property type="evidence" value="ECO:0007669"/>
    <property type="project" value="InterPro"/>
</dbReference>
<accession>A0A5P2YB25</accession>
<sequence length="382" mass="44454">MLPLLQGKFWGDDFVGIRPKLTFSKQKCKFFEYDDVIVLPHQKSVAGWGLGGVIDSNGQFIENSGFYSYWVTFGGKYNYKYKSALVLDEEFIWLGIFTKHWGHFLVDNISRLWFLTSKDYKGQKILYVSKTGEKITGNYLHFLTRLGIKEDDLVLVDDAIKVKKIIIPDYAKTDNEYHDEYINIFETALKFNDVSRVHNYRGRKVYFTRRYFPDAIKKERGENIIEYFFSLNGFDIIRPECLSLDEQIAIWSTADVISCINGTIPLNICFCGNNNPELLILNKTSLPHENLDELSHIFMKKVKYIDVYIPKYDKFASSIGDGPFVMCISSALREYAISNNMLLPKNDQKQTLGLSMCFFCFKRFFLNYCKALAKRIYRSFAN</sequence>
<dbReference type="RefSeq" id="WP_096609113.1">
    <property type="nucleotide sequence ID" value="NZ_CP079852.1"/>
</dbReference>
<proteinExistence type="predicted"/>
<dbReference type="Pfam" id="PF04577">
    <property type="entry name" value="Glyco_transf_61"/>
    <property type="match status" value="1"/>
</dbReference>
<organism evidence="2">
    <name type="scientific">Klebsiella pneumoniae</name>
    <dbReference type="NCBI Taxonomy" id="573"/>
    <lineage>
        <taxon>Bacteria</taxon>
        <taxon>Pseudomonadati</taxon>
        <taxon>Pseudomonadota</taxon>
        <taxon>Gammaproteobacteria</taxon>
        <taxon>Enterobacterales</taxon>
        <taxon>Enterobacteriaceae</taxon>
        <taxon>Klebsiella/Raoultella group</taxon>
        <taxon>Klebsiella</taxon>
        <taxon>Klebsiella pneumoniae complex</taxon>
    </lineage>
</organism>
<evidence type="ECO:0000259" key="1">
    <source>
        <dbReference type="Pfam" id="PF04577"/>
    </source>
</evidence>
<keyword evidence="2" id="KW-0808">Transferase</keyword>
<dbReference type="InterPro" id="IPR049625">
    <property type="entry name" value="Glyco_transf_61_cat"/>
</dbReference>
<dbReference type="EMBL" id="MK593453">
    <property type="protein sequence ID" value="QEV83879.1"/>
    <property type="molecule type" value="Genomic_DNA"/>
</dbReference>
<name>A0A5P2YB25_KLEPN</name>
<reference evidence="2" key="1">
    <citation type="submission" date="2019-03" db="EMBL/GenBank/DDBJ databases">
        <title>Genomic surveillance for hypervirulence and multi-drug resistance in invasive Klebsiella pneumoniae from south and southeast Asia.</title>
        <authorList>
            <person name="Wyres K.L."/>
            <person name="Nguyen T.N.T."/>
            <person name="Lam M.M.C."/>
            <person name="Judd L.M."/>
            <person name="van Vinh Chau N."/>
            <person name="Dance D.A.B."/>
            <person name="Ip M."/>
            <person name="Karkey A."/>
            <person name="Ling C.L."/>
            <person name="Miliya T."/>
            <person name="Newton P.N."/>
            <person name="Nguyen L."/>
            <person name="Sengduangphachanh A."/>
            <person name="Turner P."/>
            <person name="Veeraraghavan B."/>
            <person name="Voong Vinh P."/>
            <person name="Vongsouvath M."/>
            <person name="Thomson N.R."/>
            <person name="Baker S."/>
            <person name="Holt K.E."/>
        </authorList>
    </citation>
    <scope>NUCLEOTIDE SEQUENCE</scope>
    <source>
        <strain evidence="2">131211-14450</strain>
    </source>
</reference>
<evidence type="ECO:0000313" key="2">
    <source>
        <dbReference type="EMBL" id="QEV83879.1"/>
    </source>
</evidence>
<dbReference type="AlphaFoldDB" id="A0A5P2YB25"/>
<gene>
    <name evidence="2" type="primary">wcpL</name>
</gene>
<protein>
    <submittedName>
        <fullName evidence="2">Glycosyltransferase</fullName>
    </submittedName>
</protein>